<dbReference type="Gene3D" id="3.60.15.10">
    <property type="entry name" value="Ribonuclease Z/Hydroxyacylglutathione hydrolase-like"/>
    <property type="match status" value="1"/>
</dbReference>
<comment type="caution">
    <text evidence="2">The sequence shown here is derived from an EMBL/GenBank/DDBJ whole genome shotgun (WGS) entry which is preliminary data.</text>
</comment>
<feature type="domain" description="Metallo-beta-lactamase" evidence="1">
    <location>
        <begin position="12"/>
        <end position="210"/>
    </location>
</feature>
<protein>
    <recommendedName>
        <fullName evidence="1">Metallo-beta-lactamase domain-containing protein</fullName>
    </recommendedName>
</protein>
<dbReference type="Pfam" id="PF00753">
    <property type="entry name" value="Lactamase_B"/>
    <property type="match status" value="1"/>
</dbReference>
<dbReference type="SMART" id="SM00849">
    <property type="entry name" value="Lactamase_B"/>
    <property type="match status" value="1"/>
</dbReference>
<name>A0A645E575_9ZZZZ</name>
<sequence length="292" mass="32564">MLESFFISAHPAGNCQLILGERSAILLDCSVSFCAPETTDNIQVRLGSRPLDAIILSHSHYDHAAGLPWLRRAFPDTPIYAHPYVREVFFKPNALKTIHRMCQNAQRLYGASFTGGDFDSKELQGTIPLVDGQEFPFDDGVLRILFTPGHTKDSVSVDFPAENIAWLCETLGVIRPDGRVQPCFLSGYQSALNSVDRIAALGSRQFILSHTQMPLTIEQSAGYLVASRAAMIESAALIRRLFEEGRDYNGIFEGYAEHYWSELYRPVWPYEAFSINAQAAISVVLRELCGQN</sequence>
<dbReference type="InterPro" id="IPR050855">
    <property type="entry name" value="NDM-1-like"/>
</dbReference>
<evidence type="ECO:0000313" key="2">
    <source>
        <dbReference type="EMBL" id="MPM96940.1"/>
    </source>
</evidence>
<dbReference type="AlphaFoldDB" id="A0A645E575"/>
<dbReference type="SUPFAM" id="SSF56281">
    <property type="entry name" value="Metallo-hydrolase/oxidoreductase"/>
    <property type="match status" value="1"/>
</dbReference>
<dbReference type="PANTHER" id="PTHR42951">
    <property type="entry name" value="METALLO-BETA-LACTAMASE DOMAIN-CONTAINING"/>
    <property type="match status" value="1"/>
</dbReference>
<dbReference type="EMBL" id="VSSQ01043277">
    <property type="protein sequence ID" value="MPM96940.1"/>
    <property type="molecule type" value="Genomic_DNA"/>
</dbReference>
<dbReference type="InterPro" id="IPR001279">
    <property type="entry name" value="Metallo-B-lactamas"/>
</dbReference>
<reference evidence="2" key="1">
    <citation type="submission" date="2019-08" db="EMBL/GenBank/DDBJ databases">
        <authorList>
            <person name="Kucharzyk K."/>
            <person name="Murdoch R.W."/>
            <person name="Higgins S."/>
            <person name="Loffler F."/>
        </authorList>
    </citation>
    <scope>NUCLEOTIDE SEQUENCE</scope>
</reference>
<accession>A0A645E575</accession>
<proteinExistence type="predicted"/>
<evidence type="ECO:0000259" key="1">
    <source>
        <dbReference type="SMART" id="SM00849"/>
    </source>
</evidence>
<gene>
    <name evidence="2" type="ORF">SDC9_144110</name>
</gene>
<dbReference type="InterPro" id="IPR036866">
    <property type="entry name" value="RibonucZ/Hydroxyglut_hydro"/>
</dbReference>
<organism evidence="2">
    <name type="scientific">bioreactor metagenome</name>
    <dbReference type="NCBI Taxonomy" id="1076179"/>
    <lineage>
        <taxon>unclassified sequences</taxon>
        <taxon>metagenomes</taxon>
        <taxon>ecological metagenomes</taxon>
    </lineage>
</organism>